<dbReference type="RefSeq" id="WP_032615667.1">
    <property type="nucleotide sequence ID" value="NZ_CP043397.1"/>
</dbReference>
<proteinExistence type="predicted"/>
<organism evidence="2 3">
    <name type="scientific">Leclercia adecarboxylata</name>
    <dbReference type="NCBI Taxonomy" id="83655"/>
    <lineage>
        <taxon>Bacteria</taxon>
        <taxon>Pseudomonadati</taxon>
        <taxon>Pseudomonadota</taxon>
        <taxon>Gammaproteobacteria</taxon>
        <taxon>Enterobacterales</taxon>
        <taxon>Enterobacteriaceae</taxon>
        <taxon>Leclercia</taxon>
    </lineage>
</organism>
<protein>
    <submittedName>
        <fullName evidence="2">Toll/interleukin-1 receptor domain-containing protein</fullName>
    </submittedName>
</protein>
<dbReference type="EMBL" id="PDLK01000002">
    <property type="protein sequence ID" value="PHH06667.1"/>
    <property type="molecule type" value="Genomic_DNA"/>
</dbReference>
<sequence>MPKKMDRYGTVKVISGEFKGRIGYYDDDDSFFPEDYEWNEEVNDGTPEGVTHVAIVYFGYFSLATEYYGIPYDHLEYASMYDLMNRKNELTKLCSPYNKTSHKKLFSYFSELHYVETNLLEQIVEQRYMSKPSGAKVFISHSSLDKPFAKMLCMDLEANGYIPWLDEWNIKVGESIPEQISNGLEEADFIIVILSENAAASKWVEREWHTKYWSEIQHGRVHVLPILLKDCKIPELLKTKKYADFRNDFNVGLNDLLSALESLTNKK</sequence>
<dbReference type="AlphaFoldDB" id="A0A855EU72"/>
<dbReference type="PROSITE" id="PS50104">
    <property type="entry name" value="TIR"/>
    <property type="match status" value="1"/>
</dbReference>
<name>A0A855EU72_9ENTR</name>
<keyword evidence="2" id="KW-0675">Receptor</keyword>
<dbReference type="Proteomes" id="UP000222768">
    <property type="component" value="Unassembled WGS sequence"/>
</dbReference>
<reference evidence="3" key="1">
    <citation type="submission" date="2017-09" db="EMBL/GenBank/DDBJ databases">
        <title>FDA dAtabase for Regulatory Grade micrObial Sequences (FDA-ARGOS): Supporting development and validation of Infectious Disease Dx tests.</title>
        <authorList>
            <person name="Minogue T."/>
            <person name="Wolcott M."/>
            <person name="Wasieloski L."/>
            <person name="Aguilar W."/>
            <person name="Moore D."/>
            <person name="Tallon L."/>
            <person name="Sadzewicz L."/>
            <person name="Ott S."/>
            <person name="Zhao X."/>
            <person name="Nagaraj S."/>
            <person name="Vavikolanu K."/>
            <person name="Aluvathingal J."/>
            <person name="Nadendla S."/>
            <person name="Sichtig H."/>
        </authorList>
    </citation>
    <scope>NUCLEOTIDE SEQUENCE [LARGE SCALE GENOMIC DNA]</scope>
    <source>
        <strain evidence="3">FDAARGOS_404</strain>
    </source>
</reference>
<dbReference type="GO" id="GO:0007165">
    <property type="term" value="P:signal transduction"/>
    <property type="evidence" value="ECO:0007669"/>
    <property type="project" value="InterPro"/>
</dbReference>
<dbReference type="InterPro" id="IPR000157">
    <property type="entry name" value="TIR_dom"/>
</dbReference>
<dbReference type="SMART" id="SM00255">
    <property type="entry name" value="TIR"/>
    <property type="match status" value="1"/>
</dbReference>
<gene>
    <name evidence="2" type="ORF">CRX53_23365</name>
</gene>
<evidence type="ECO:0000259" key="1">
    <source>
        <dbReference type="PROSITE" id="PS50104"/>
    </source>
</evidence>
<comment type="caution">
    <text evidence="2">The sequence shown here is derived from an EMBL/GenBank/DDBJ whole genome shotgun (WGS) entry which is preliminary data.</text>
</comment>
<dbReference type="Gene3D" id="3.40.50.10140">
    <property type="entry name" value="Toll/interleukin-1 receptor homology (TIR) domain"/>
    <property type="match status" value="1"/>
</dbReference>
<dbReference type="SUPFAM" id="SSF52200">
    <property type="entry name" value="Toll/Interleukin receptor TIR domain"/>
    <property type="match status" value="1"/>
</dbReference>
<accession>A0A855EU72</accession>
<evidence type="ECO:0000313" key="3">
    <source>
        <dbReference type="Proteomes" id="UP000222768"/>
    </source>
</evidence>
<evidence type="ECO:0000313" key="2">
    <source>
        <dbReference type="EMBL" id="PHH06667.1"/>
    </source>
</evidence>
<dbReference type="Pfam" id="PF13676">
    <property type="entry name" value="TIR_2"/>
    <property type="match status" value="1"/>
</dbReference>
<dbReference type="InterPro" id="IPR035897">
    <property type="entry name" value="Toll_tir_struct_dom_sf"/>
</dbReference>
<feature type="domain" description="TIR" evidence="1">
    <location>
        <begin position="133"/>
        <end position="249"/>
    </location>
</feature>